<gene>
    <name evidence="2" type="ORF">H2200_013111</name>
</gene>
<name>A0AA39CBF2_9EURO</name>
<protein>
    <submittedName>
        <fullName evidence="2">Uncharacterized protein</fullName>
    </submittedName>
</protein>
<sequence length="627" mass="70481">MPAEIIISTFEQKKTSLYSGFACGLIFTKIVLKNGCLMEESKSFTFLNISSSPTDERTKAFIKNSALSQAARYCHSRRSRFVTSARENISPVSQRKPSQKKQERLLKRSSGTASKPEMRKSLSPGKPTKSQLRWRVKVQQPRVTLLATGPRYIGSNCSEPPCGQERLKHLVTATTSVSIPMHKGNSDPFGCAAIPMTALDYAVMDTSFLAWLGIIWPSEIHLRGNEASLAIGFRKYMPSVLDHAGTAHGILSEAFSRRAREYKARGLPCESALRQSLKHRVQAIRITRELVEKIRSGACDDKDLDDIRRTSAALGAAEIASSNFHVAQTHYAAAAAVMDIRGGCKTLSSVELDGFILPVVASAWFARVRPALDFTQWDPGAFSDLETRVPQSLRTAFKRRPPHPQSRISTMGPKMGLIMCQTRELLDAEELKFVLATSNSESATDLFRWSHRRKLAVRARNLHHWCDLKEATANLSPSLDSILCLAVRCFEHSIFEEYYLSNNLLLRPSRTLLAELTISVRVFTSPLCRDSDAKIVDDKRRFDMLWIYSVGAYIENHLLELGRLPRAVGHTESQEGESCAQFFGLRFRILARALKFRRFEDLTTLLSQEYLYCARLQEGILRKLVDT</sequence>
<dbReference type="PANTHER" id="PTHR37540">
    <property type="entry name" value="TRANSCRIPTION FACTOR (ACR-2), PUTATIVE-RELATED-RELATED"/>
    <property type="match status" value="1"/>
</dbReference>
<organism evidence="2 3">
    <name type="scientific">Cladophialophora chaetospira</name>
    <dbReference type="NCBI Taxonomy" id="386627"/>
    <lineage>
        <taxon>Eukaryota</taxon>
        <taxon>Fungi</taxon>
        <taxon>Dikarya</taxon>
        <taxon>Ascomycota</taxon>
        <taxon>Pezizomycotina</taxon>
        <taxon>Eurotiomycetes</taxon>
        <taxon>Chaetothyriomycetidae</taxon>
        <taxon>Chaetothyriales</taxon>
        <taxon>Herpotrichiellaceae</taxon>
        <taxon>Cladophialophora</taxon>
    </lineage>
</organism>
<evidence type="ECO:0000313" key="3">
    <source>
        <dbReference type="Proteomes" id="UP001172673"/>
    </source>
</evidence>
<dbReference type="PANTHER" id="PTHR37540:SF5">
    <property type="entry name" value="TRANSCRIPTION FACTOR DOMAIN-CONTAINING PROTEIN"/>
    <property type="match status" value="1"/>
</dbReference>
<evidence type="ECO:0000256" key="1">
    <source>
        <dbReference type="SAM" id="MobiDB-lite"/>
    </source>
</evidence>
<proteinExistence type="predicted"/>
<reference evidence="2" key="1">
    <citation type="submission" date="2022-10" db="EMBL/GenBank/DDBJ databases">
        <title>Culturing micro-colonial fungi from biological soil crusts in the Mojave desert and describing Neophaeococcomyces mojavensis, and introducing the new genera and species Taxawa tesnikishii.</title>
        <authorList>
            <person name="Kurbessoian T."/>
            <person name="Stajich J.E."/>
        </authorList>
    </citation>
    <scope>NUCLEOTIDE SEQUENCE</scope>
    <source>
        <strain evidence="2">TK_41</strain>
    </source>
</reference>
<feature type="region of interest" description="Disordered" evidence="1">
    <location>
        <begin position="86"/>
        <end position="132"/>
    </location>
</feature>
<evidence type="ECO:0000313" key="2">
    <source>
        <dbReference type="EMBL" id="KAJ9602256.1"/>
    </source>
</evidence>
<dbReference type="EMBL" id="JAPDRK010000027">
    <property type="protein sequence ID" value="KAJ9602256.1"/>
    <property type="molecule type" value="Genomic_DNA"/>
</dbReference>
<accession>A0AA39CBF2</accession>
<comment type="caution">
    <text evidence="2">The sequence shown here is derived from an EMBL/GenBank/DDBJ whole genome shotgun (WGS) entry which is preliminary data.</text>
</comment>
<keyword evidence="3" id="KW-1185">Reference proteome</keyword>
<dbReference type="AlphaFoldDB" id="A0AA39CBF2"/>
<dbReference type="Proteomes" id="UP001172673">
    <property type="component" value="Unassembled WGS sequence"/>
</dbReference>
<feature type="compositionally biased region" description="Polar residues" evidence="1">
    <location>
        <begin position="86"/>
        <end position="96"/>
    </location>
</feature>